<protein>
    <submittedName>
        <fullName evidence="11">Uncharacterized protein C17orf74 isoform X4</fullName>
    </submittedName>
</protein>
<feature type="region of interest" description="Disordered" evidence="5">
    <location>
        <begin position="407"/>
        <end position="446"/>
    </location>
</feature>
<dbReference type="GeneID" id="101722358"/>
<dbReference type="KEGG" id="hgl:101722358"/>
<dbReference type="Pfam" id="PF15670">
    <property type="entry name" value="Spem1"/>
    <property type="match status" value="1"/>
</dbReference>
<proteinExistence type="predicted"/>
<evidence type="ECO:0000313" key="8">
    <source>
        <dbReference type="EMBL" id="EHB04480.1"/>
    </source>
</evidence>
<keyword evidence="3 6" id="KW-1133">Transmembrane helix</keyword>
<feature type="domain" description="Spermatid maturation protein 1 N-terminal" evidence="7">
    <location>
        <begin position="1"/>
        <end position="247"/>
    </location>
</feature>
<reference evidence="11" key="2">
    <citation type="submission" date="2025-04" db="UniProtKB">
        <authorList>
            <consortium name="RefSeq"/>
        </authorList>
    </citation>
    <scope>IDENTIFICATION</scope>
</reference>
<dbReference type="InterPro" id="IPR031368">
    <property type="entry name" value="SPEM1_N"/>
</dbReference>
<keyword evidence="2 6" id="KW-0812">Transmembrane</keyword>
<dbReference type="AlphaFoldDB" id="G5B5B9"/>
<evidence type="ECO:0000313" key="9">
    <source>
        <dbReference type="Proteomes" id="UP000006813"/>
    </source>
</evidence>
<feature type="region of interest" description="Disordered" evidence="5">
    <location>
        <begin position="264"/>
        <end position="337"/>
    </location>
</feature>
<keyword evidence="4 6" id="KW-0472">Membrane</keyword>
<feature type="compositionally biased region" description="Low complexity" evidence="5">
    <location>
        <begin position="271"/>
        <end position="281"/>
    </location>
</feature>
<gene>
    <name evidence="11" type="primary">LOC101722358</name>
    <name evidence="8" type="ORF">GW7_13821</name>
</gene>
<feature type="compositionally biased region" description="Polar residues" evidence="5">
    <location>
        <begin position="469"/>
        <end position="491"/>
    </location>
</feature>
<comment type="subcellular location">
    <subcellularLocation>
        <location evidence="1">Membrane</location>
        <topology evidence="1">Single-pass membrane protein</topology>
    </subcellularLocation>
</comment>
<evidence type="ECO:0000256" key="3">
    <source>
        <dbReference type="ARBA" id="ARBA00022989"/>
    </source>
</evidence>
<evidence type="ECO:0000256" key="5">
    <source>
        <dbReference type="SAM" id="MobiDB-lite"/>
    </source>
</evidence>
<dbReference type="EMBL" id="JH168588">
    <property type="protein sequence ID" value="EHB04480.1"/>
    <property type="molecule type" value="Genomic_DNA"/>
</dbReference>
<evidence type="ECO:0000256" key="4">
    <source>
        <dbReference type="ARBA" id="ARBA00023136"/>
    </source>
</evidence>
<dbReference type="RefSeq" id="XP_004857472.1">
    <property type="nucleotide sequence ID" value="XM_004857415.2"/>
</dbReference>
<evidence type="ECO:0000313" key="10">
    <source>
        <dbReference type="Proteomes" id="UP000694906"/>
    </source>
</evidence>
<evidence type="ECO:0000313" key="11">
    <source>
        <dbReference type="RefSeq" id="XP_004857472.1"/>
    </source>
</evidence>
<dbReference type="OrthoDB" id="9535405at2759"/>
<evidence type="ECO:0000256" key="6">
    <source>
        <dbReference type="SAM" id="Phobius"/>
    </source>
</evidence>
<dbReference type="InParanoid" id="G5B5B9"/>
<dbReference type="PANTHER" id="PTHR34834:SF2">
    <property type="entry name" value="SPEM FAMILY MEMBER 2"/>
    <property type="match status" value="1"/>
</dbReference>
<dbReference type="Proteomes" id="UP000694906">
    <property type="component" value="Unplaced"/>
</dbReference>
<feature type="transmembrane region" description="Helical" evidence="6">
    <location>
        <begin position="26"/>
        <end position="48"/>
    </location>
</feature>
<keyword evidence="10" id="KW-1185">Reference proteome</keyword>
<feature type="compositionally biased region" description="Polar residues" evidence="5">
    <location>
        <begin position="312"/>
        <end position="321"/>
    </location>
</feature>
<reference evidence="8 9" key="1">
    <citation type="journal article" date="2011" name="Nature">
        <title>Genome sequencing reveals insights into physiology and longevity of the naked mole rat.</title>
        <authorList>
            <person name="Kim E.B."/>
            <person name="Fang X."/>
            <person name="Fushan A.A."/>
            <person name="Huang Z."/>
            <person name="Lobanov A.V."/>
            <person name="Han L."/>
            <person name="Marino S.M."/>
            <person name="Sun X."/>
            <person name="Turanov A.A."/>
            <person name="Yang P."/>
            <person name="Yim S.H."/>
            <person name="Zhao X."/>
            <person name="Kasaikina M.V."/>
            <person name="Stoletzki N."/>
            <person name="Peng C."/>
            <person name="Polak P."/>
            <person name="Xiong Z."/>
            <person name="Kiezun A."/>
            <person name="Zhu Y."/>
            <person name="Chen Y."/>
            <person name="Kryukov G.V."/>
            <person name="Zhang Q."/>
            <person name="Peshkin L."/>
            <person name="Yang L."/>
            <person name="Bronson R.T."/>
            <person name="Buffenstein R."/>
            <person name="Wang B."/>
            <person name="Han C."/>
            <person name="Li Q."/>
            <person name="Chen L."/>
            <person name="Zhao W."/>
            <person name="Sunyaev S.R."/>
            <person name="Park T.J."/>
            <person name="Zhang G."/>
            <person name="Wang J."/>
            <person name="Gladyshev V.N."/>
        </authorList>
    </citation>
    <scope>NUCLEOTIDE SEQUENCE [LARGE SCALE GENOMIC DNA]</scope>
</reference>
<evidence type="ECO:0000256" key="2">
    <source>
        <dbReference type="ARBA" id="ARBA00022692"/>
    </source>
</evidence>
<accession>G5B5B9</accession>
<evidence type="ECO:0000259" key="7">
    <source>
        <dbReference type="Pfam" id="PF15670"/>
    </source>
</evidence>
<dbReference type="GO" id="GO:0016020">
    <property type="term" value="C:membrane"/>
    <property type="evidence" value="ECO:0007669"/>
    <property type="project" value="UniProtKB-SubCell"/>
</dbReference>
<dbReference type="STRING" id="10181.G5B5B9"/>
<organism evidence="8 9">
    <name type="scientific">Heterocephalus glaber</name>
    <name type="common">Naked mole rat</name>
    <dbReference type="NCBI Taxonomy" id="10181"/>
    <lineage>
        <taxon>Eukaryota</taxon>
        <taxon>Metazoa</taxon>
        <taxon>Chordata</taxon>
        <taxon>Craniata</taxon>
        <taxon>Vertebrata</taxon>
        <taxon>Euteleostomi</taxon>
        <taxon>Mammalia</taxon>
        <taxon>Eutheria</taxon>
        <taxon>Euarchontoglires</taxon>
        <taxon>Glires</taxon>
        <taxon>Rodentia</taxon>
        <taxon>Hystricomorpha</taxon>
        <taxon>Bathyergidae</taxon>
        <taxon>Heterocephalus</taxon>
    </lineage>
</organism>
<evidence type="ECO:0000256" key="1">
    <source>
        <dbReference type="ARBA" id="ARBA00004167"/>
    </source>
</evidence>
<sequence length="491" mass="55199">MENQLWHDTLGFCSQYQERPQDAEDILFLLLGLIILVNISINMATVMWNGLQNALDKMIYWINQKNEVQASECSSKYPPAKAQDVHVHCILDPVQAKMARPTRYSSSSSHYLLNGHSRRRCRRRFHHHYRQQKPQNHKQFPKGCPIFHNQPYGYKTSQPQPVPFFDLEDRDPYLEELEDPSSPILKYPHRCKGGVYQQMDVPSIVGLWGHQGRNLASLPPPSLYSSPELRRLPKRVEAKSELRLQSYGPQGSQSRIYNNVEAKQCTPSPLPTRRLLPNSSSVPGGQSPYSSRGHVLCDTWNQHQRGVESSEHPPSSMSQNPRPEAQAYQEHCSPQSQGCSLLGHAHTQPSCSPHPFVEHLGFSSRDAHEIRCRVADWAEALPAQHPLTTSTSLTVLGEASYQRAPAASSALLPPSSQPLPEVDPAVDPTPPSITFAPLRRNPGDNASYQVYDSLELKRQVQESRIRANSLPQASTSTSMPSLHRNQTGKCN</sequence>
<name>G5B5B9_HETGA</name>
<dbReference type="eggNOG" id="ENOG502RKNT">
    <property type="taxonomic scope" value="Eukaryota"/>
</dbReference>
<dbReference type="PANTHER" id="PTHR34834">
    <property type="entry name" value="SPERMATID MATURATION PROTEIN 1"/>
    <property type="match status" value="1"/>
</dbReference>
<dbReference type="Proteomes" id="UP000006813">
    <property type="component" value="Unassembled WGS sequence"/>
</dbReference>
<feature type="compositionally biased region" description="Low complexity" evidence="5">
    <location>
        <begin position="407"/>
        <end position="420"/>
    </location>
</feature>
<feature type="region of interest" description="Disordered" evidence="5">
    <location>
        <begin position="462"/>
        <end position="491"/>
    </location>
</feature>